<dbReference type="Pfam" id="PF00668">
    <property type="entry name" value="Condensation"/>
    <property type="match status" value="1"/>
</dbReference>
<dbReference type="PROSITE" id="PS50075">
    <property type="entry name" value="CARRIER"/>
    <property type="match status" value="1"/>
</dbReference>
<dbReference type="PROSITE" id="PS00455">
    <property type="entry name" value="AMP_BINDING"/>
    <property type="match status" value="1"/>
</dbReference>
<accession>A0A9W4I2H9</accession>
<name>A0A9W4I2H9_9EURO</name>
<dbReference type="InterPro" id="IPR010071">
    <property type="entry name" value="AA_adenyl_dom"/>
</dbReference>
<dbReference type="FunFam" id="3.30.300.30:FF:000015">
    <property type="entry name" value="Nonribosomal peptide synthase SidD"/>
    <property type="match status" value="1"/>
</dbReference>
<dbReference type="Gene3D" id="3.30.559.30">
    <property type="entry name" value="Nonribosomal peptide synthetase, condensation domain"/>
    <property type="match status" value="1"/>
</dbReference>
<dbReference type="AlphaFoldDB" id="A0A9W4I2H9"/>
<dbReference type="OrthoDB" id="377346at2759"/>
<dbReference type="InterPro" id="IPR045851">
    <property type="entry name" value="AMP-bd_C_sf"/>
</dbReference>
<proteinExistence type="inferred from homology"/>
<dbReference type="InterPro" id="IPR023213">
    <property type="entry name" value="CAT-like_dom_sf"/>
</dbReference>
<dbReference type="GO" id="GO:0016874">
    <property type="term" value="F:ligase activity"/>
    <property type="evidence" value="ECO:0007669"/>
    <property type="project" value="UniProtKB-KW"/>
</dbReference>
<dbReference type="PROSITE" id="PS00012">
    <property type="entry name" value="PHOSPHOPANTETHEINE"/>
    <property type="match status" value="1"/>
</dbReference>
<sequence>CHLNDLGVGPETCVPLCFEKTYWSVVATIAVLKAGGAFVPLDASHPQARLCELIKDVNARVALSSPRFSNLLAESGAETVIGIDEQQFDLLQLEKNDLNPSHASASNIAYIIYTSGSTGKPKGVMIEHGAFLSSWTGFSEAICISRSSRVLQFTSHSFDASLVETLTTILCGGCICIPSDDEKFNFLSEAMTRMMVNWALLVPSYARILDPASLPHLKTIILGGEAVSKSDFMRWAAQGVNVINAYGPTECAVISNSNMNLEPETDPSNIGKATCGTCWVVDKNNHDRLAPVGCPGELLLEGPHLARGYIHNATATSSAFIQSPSWGKERRFYKTGDLVRQRTDGSLSFLGRKDMQVKLRGQRLELPEIEHQINLYLGREVHVAVEIATVSSGPDDGTKSQHLVAFVFPTQGLVLNSANASVPFLVWEGLHSQLVGLKNYLPQALPYYMVPTLYIPVKHAPAMVSGKLDRSFFRKILQTMSNSQLQSFMLADSEGGTSSQNLDTDSSGDSRQQAPITENSTDMERKVQQLWAQALGIKPSNINRHDSFLKLGGDSIVAMHLVGLARAQGLAMSVADVFTHRQLDVLAEALVEKQGASEDFNSEPFSLLNPEQKSLLSSQIYGFSAGNNKTVDVLPVTESQSFLLKMMRLTCFSYSIKGKISPAQMRLACESLVQSHSSLRTAFVQYQGSFLQAIFETIDVPFDHINTEMPLGPLCQSLCESYILDDAFSGKPVIKFTLISQGDDDHMLIIRLTHAQYDGFAYPLILNELATAYNEGGALLPDRTSFSKYAYYCASHRPESAFDFWRNYLRGSTMTMPPYSDPDSDLSAGDIDESAFGELPAMLDDITTPILVNAAFALVLADLVQNDDVIFSMFMNTRDIDLPGVQGIIGPCVNVNPLRVQLDRSQTVFDLCQTLREQYTQVSQYGHLDLPEIVAKSTGWPSDTKVRFMLNHLGDDDKTPRPLVGGAEITNSGGARLRHFESQVLVRSIAGKDGLQIQIMTTRDTMSSAQAGLLARALVHTVKLFTKHPSAVLSSLPIRSE</sequence>
<dbReference type="InterPro" id="IPR020459">
    <property type="entry name" value="AMP-binding"/>
</dbReference>
<dbReference type="SMART" id="SM01294">
    <property type="entry name" value="PKS_PP_betabranch"/>
    <property type="match status" value="1"/>
</dbReference>
<evidence type="ECO:0000313" key="8">
    <source>
        <dbReference type="Proteomes" id="UP001152592"/>
    </source>
</evidence>
<comment type="caution">
    <text evidence="7">The sequence shown here is derived from an EMBL/GenBank/DDBJ whole genome shotgun (WGS) entry which is preliminary data.</text>
</comment>
<dbReference type="InterPro" id="IPR001242">
    <property type="entry name" value="Condensation_dom"/>
</dbReference>
<dbReference type="InterPro" id="IPR009081">
    <property type="entry name" value="PP-bd_ACP"/>
</dbReference>
<dbReference type="Gene3D" id="3.40.50.12780">
    <property type="entry name" value="N-terminal domain of ligase-like"/>
    <property type="match status" value="1"/>
</dbReference>
<dbReference type="SUPFAM" id="SSF47336">
    <property type="entry name" value="ACP-like"/>
    <property type="match status" value="1"/>
</dbReference>
<organism evidence="7 8">
    <name type="scientific">Penicillium salamii</name>
    <dbReference type="NCBI Taxonomy" id="1612424"/>
    <lineage>
        <taxon>Eukaryota</taxon>
        <taxon>Fungi</taxon>
        <taxon>Dikarya</taxon>
        <taxon>Ascomycota</taxon>
        <taxon>Pezizomycotina</taxon>
        <taxon>Eurotiomycetes</taxon>
        <taxon>Eurotiomycetidae</taxon>
        <taxon>Eurotiales</taxon>
        <taxon>Aspergillaceae</taxon>
        <taxon>Penicillium</taxon>
    </lineage>
</organism>
<dbReference type="SUPFAM" id="SSF56801">
    <property type="entry name" value="Acetyl-CoA synthetase-like"/>
    <property type="match status" value="1"/>
</dbReference>
<evidence type="ECO:0000256" key="1">
    <source>
        <dbReference type="ARBA" id="ARBA00022450"/>
    </source>
</evidence>
<dbReference type="FunFam" id="1.10.1200.10:FF:000005">
    <property type="entry name" value="Nonribosomal peptide synthetase 1"/>
    <property type="match status" value="1"/>
</dbReference>
<dbReference type="InterPro" id="IPR020845">
    <property type="entry name" value="AMP-binding_CS"/>
</dbReference>
<dbReference type="Proteomes" id="UP001152592">
    <property type="component" value="Unassembled WGS sequence"/>
</dbReference>
<reference evidence="7" key="1">
    <citation type="submission" date="2021-07" db="EMBL/GenBank/DDBJ databases">
        <authorList>
            <person name="Branca A.L. A."/>
        </authorList>
    </citation>
    <scope>NUCLEOTIDE SEQUENCE</scope>
</reference>
<dbReference type="Pfam" id="PF00501">
    <property type="entry name" value="AMP-binding"/>
    <property type="match status" value="1"/>
</dbReference>
<comment type="similarity">
    <text evidence="4">Belongs to the NRP synthetase family.</text>
</comment>
<evidence type="ECO:0000259" key="6">
    <source>
        <dbReference type="PROSITE" id="PS50075"/>
    </source>
</evidence>
<feature type="compositionally biased region" description="Polar residues" evidence="5">
    <location>
        <begin position="495"/>
        <end position="520"/>
    </location>
</feature>
<dbReference type="InterPro" id="IPR036736">
    <property type="entry name" value="ACP-like_sf"/>
</dbReference>
<dbReference type="GO" id="GO:0005737">
    <property type="term" value="C:cytoplasm"/>
    <property type="evidence" value="ECO:0007669"/>
    <property type="project" value="TreeGrafter"/>
</dbReference>
<feature type="non-terminal residue" evidence="7">
    <location>
        <position position="1"/>
    </location>
</feature>
<protein>
    <recommendedName>
        <fullName evidence="6">Carrier domain-containing protein</fullName>
    </recommendedName>
</protein>
<dbReference type="InterPro" id="IPR042099">
    <property type="entry name" value="ANL_N_sf"/>
</dbReference>
<dbReference type="GO" id="GO:0031177">
    <property type="term" value="F:phosphopantetheine binding"/>
    <property type="evidence" value="ECO:0007669"/>
    <property type="project" value="InterPro"/>
</dbReference>
<dbReference type="NCBIfam" id="TIGR01733">
    <property type="entry name" value="AA-adenyl-dom"/>
    <property type="match status" value="1"/>
</dbReference>
<keyword evidence="1" id="KW-0596">Phosphopantetheine</keyword>
<gene>
    <name evidence="7" type="ORF">PSALAMII_LOCUS80</name>
</gene>
<keyword evidence="3" id="KW-0436">Ligase</keyword>
<dbReference type="Gene3D" id="3.30.559.10">
    <property type="entry name" value="Chloramphenicol acetyltransferase-like domain"/>
    <property type="match status" value="1"/>
</dbReference>
<dbReference type="EMBL" id="CAJVPD010000007">
    <property type="protein sequence ID" value="CAG8221355.1"/>
    <property type="molecule type" value="Genomic_DNA"/>
</dbReference>
<dbReference type="Pfam" id="PF00550">
    <property type="entry name" value="PP-binding"/>
    <property type="match status" value="1"/>
</dbReference>
<evidence type="ECO:0000256" key="4">
    <source>
        <dbReference type="ARBA" id="ARBA00029454"/>
    </source>
</evidence>
<evidence type="ECO:0000256" key="3">
    <source>
        <dbReference type="ARBA" id="ARBA00022598"/>
    </source>
</evidence>
<dbReference type="GO" id="GO:0044550">
    <property type="term" value="P:secondary metabolite biosynthetic process"/>
    <property type="evidence" value="ECO:0007669"/>
    <property type="project" value="TreeGrafter"/>
</dbReference>
<dbReference type="SUPFAM" id="SSF52777">
    <property type="entry name" value="CoA-dependent acyltransferases"/>
    <property type="match status" value="2"/>
</dbReference>
<dbReference type="InterPro" id="IPR020806">
    <property type="entry name" value="PKS_PP-bd"/>
</dbReference>
<dbReference type="Gene3D" id="3.30.300.30">
    <property type="match status" value="1"/>
</dbReference>
<feature type="domain" description="Carrier" evidence="6">
    <location>
        <begin position="518"/>
        <end position="594"/>
    </location>
</feature>
<evidence type="ECO:0000256" key="2">
    <source>
        <dbReference type="ARBA" id="ARBA00022553"/>
    </source>
</evidence>
<evidence type="ECO:0000256" key="5">
    <source>
        <dbReference type="SAM" id="MobiDB-lite"/>
    </source>
</evidence>
<dbReference type="PANTHER" id="PTHR45527">
    <property type="entry name" value="NONRIBOSOMAL PEPTIDE SYNTHETASE"/>
    <property type="match status" value="1"/>
</dbReference>
<dbReference type="PANTHER" id="PTHR45527:SF16">
    <property type="entry name" value="NONRIBOSOMAL PEPTIDE SYNTHASE ATNA-RELATED"/>
    <property type="match status" value="1"/>
</dbReference>
<dbReference type="InterPro" id="IPR006162">
    <property type="entry name" value="Ppantetheine_attach_site"/>
</dbReference>
<dbReference type="GO" id="GO:0043041">
    <property type="term" value="P:amino acid activation for nonribosomal peptide biosynthetic process"/>
    <property type="evidence" value="ECO:0007669"/>
    <property type="project" value="TreeGrafter"/>
</dbReference>
<evidence type="ECO:0000313" key="7">
    <source>
        <dbReference type="EMBL" id="CAG8221355.1"/>
    </source>
</evidence>
<dbReference type="PRINTS" id="PR00154">
    <property type="entry name" value="AMPBINDING"/>
</dbReference>
<dbReference type="CDD" id="cd05918">
    <property type="entry name" value="A_NRPS_SidN3_like"/>
    <property type="match status" value="1"/>
</dbReference>
<keyword evidence="2" id="KW-0597">Phosphoprotein</keyword>
<feature type="region of interest" description="Disordered" evidence="5">
    <location>
        <begin position="493"/>
        <end position="523"/>
    </location>
</feature>
<dbReference type="Gene3D" id="1.10.1200.10">
    <property type="entry name" value="ACP-like"/>
    <property type="match status" value="1"/>
</dbReference>
<dbReference type="SMART" id="SM00823">
    <property type="entry name" value="PKS_PP"/>
    <property type="match status" value="1"/>
</dbReference>
<dbReference type="InterPro" id="IPR000873">
    <property type="entry name" value="AMP-dep_synth/lig_dom"/>
</dbReference>